<organism evidence="2 3">
    <name type="scientific">Penicillium steckii</name>
    <dbReference type="NCBI Taxonomy" id="303698"/>
    <lineage>
        <taxon>Eukaryota</taxon>
        <taxon>Fungi</taxon>
        <taxon>Dikarya</taxon>
        <taxon>Ascomycota</taxon>
        <taxon>Pezizomycotina</taxon>
        <taxon>Eurotiomycetes</taxon>
        <taxon>Eurotiomycetidae</taxon>
        <taxon>Eurotiales</taxon>
        <taxon>Aspergillaceae</taxon>
        <taxon>Penicillium</taxon>
    </lineage>
</organism>
<feature type="region of interest" description="Disordered" evidence="1">
    <location>
        <begin position="359"/>
        <end position="415"/>
    </location>
</feature>
<dbReference type="Proteomes" id="UP000191285">
    <property type="component" value="Unassembled WGS sequence"/>
</dbReference>
<sequence>MVWPVNEEDSLLRSLINLKQRCANYHEEELQVLPGVTPPWSSNTQTQRIRPGLMYTWNRQKHRNLPFLELNYANPIEAANDSRLRSWEFPEKRRLTDTGIYLAIKYLTSKHRYERYPYDFIRTGHIFRARVPSGKPVILWAHGIAWIAVWRKSHILCGEKLAHRAGWLLETGLEERKPSGDAAFLAGIVLAPTDIFPLEPGTFEVEMRRHENPADLDCSARNDRVPQSETNFCTDWNDLVIDLTLDGPRLTPMHKVPYLKRSCGNWKKYQYPPALSDYAPSQLFTNDGNARSEEWEEHFYRFPRYPQDDGSKRPVEETASSDENEPISDQRALSETIGQAIVSTAPGPSLGEPVGIKRETRVHDQPQYLPSSKTSLPPTTEPISAPSSPTATPRPPLQSSPKSLPEAEEPNRRNPFKLAADMLGTSYLDIPKTEMMAKIGESATADEIQALYLAYCVVDDQRKRRRGN</sequence>
<accession>A0A1V6T6H9</accession>
<dbReference type="OrthoDB" id="4471998at2759"/>
<reference evidence="3" key="1">
    <citation type="journal article" date="2017" name="Nat. Microbiol.">
        <title>Global analysis of biosynthetic gene clusters reveals vast potential of secondary metabolite production in Penicillium species.</title>
        <authorList>
            <person name="Nielsen J.C."/>
            <person name="Grijseels S."/>
            <person name="Prigent S."/>
            <person name="Ji B."/>
            <person name="Dainat J."/>
            <person name="Nielsen K.F."/>
            <person name="Frisvad J.C."/>
            <person name="Workman M."/>
            <person name="Nielsen J."/>
        </authorList>
    </citation>
    <scope>NUCLEOTIDE SEQUENCE [LARGE SCALE GENOMIC DNA]</scope>
    <source>
        <strain evidence="3">IBT 24891</strain>
    </source>
</reference>
<comment type="caution">
    <text evidence="2">The sequence shown here is derived from an EMBL/GenBank/DDBJ whole genome shotgun (WGS) entry which is preliminary data.</text>
</comment>
<feature type="region of interest" description="Disordered" evidence="1">
    <location>
        <begin position="302"/>
        <end position="329"/>
    </location>
</feature>
<feature type="compositionally biased region" description="Basic and acidic residues" evidence="1">
    <location>
        <begin position="302"/>
        <end position="316"/>
    </location>
</feature>
<evidence type="ECO:0000256" key="1">
    <source>
        <dbReference type="SAM" id="MobiDB-lite"/>
    </source>
</evidence>
<dbReference type="AlphaFoldDB" id="A0A1V6T6H9"/>
<dbReference type="STRING" id="303698.A0A1V6T6H9"/>
<dbReference type="EMBL" id="MLKD01000011">
    <property type="protein sequence ID" value="OQE21985.1"/>
    <property type="molecule type" value="Genomic_DNA"/>
</dbReference>
<keyword evidence="3" id="KW-1185">Reference proteome</keyword>
<proteinExistence type="predicted"/>
<evidence type="ECO:0000313" key="2">
    <source>
        <dbReference type="EMBL" id="OQE21985.1"/>
    </source>
</evidence>
<name>A0A1V6T6H9_9EURO</name>
<feature type="compositionally biased region" description="Low complexity" evidence="1">
    <location>
        <begin position="377"/>
        <end position="391"/>
    </location>
</feature>
<protein>
    <submittedName>
        <fullName evidence="2">Uncharacterized protein</fullName>
    </submittedName>
</protein>
<evidence type="ECO:0000313" key="3">
    <source>
        <dbReference type="Proteomes" id="UP000191285"/>
    </source>
</evidence>
<gene>
    <name evidence="2" type="ORF">PENSTE_c011G07038</name>
</gene>